<feature type="binding site" evidence="8">
    <location>
        <position position="87"/>
    </location>
    <ligand>
        <name>ATP</name>
        <dbReference type="ChEBI" id="CHEBI:30616"/>
    </ligand>
</feature>
<dbReference type="SMART" id="SM00387">
    <property type="entry name" value="HATPase_c"/>
    <property type="match status" value="1"/>
</dbReference>
<dbReference type="PIRSF" id="PIRSF002583">
    <property type="entry name" value="Hsp90"/>
    <property type="match status" value="1"/>
</dbReference>
<dbReference type="NCBIfam" id="NF003555">
    <property type="entry name" value="PRK05218.1"/>
    <property type="match status" value="1"/>
</dbReference>
<keyword evidence="4 7" id="KW-0067">ATP-binding</keyword>
<gene>
    <name evidence="7" type="primary">htpG</name>
    <name evidence="10" type="ORF">J2S73_003520</name>
</gene>
<protein>
    <recommendedName>
        <fullName evidence="7">Chaperone protein HtpG</fullName>
    </recommendedName>
    <alternativeName>
        <fullName evidence="7">Heat shock protein HtpG</fullName>
    </alternativeName>
    <alternativeName>
        <fullName evidence="7">High temperature protein G</fullName>
    </alternativeName>
</protein>
<dbReference type="SUPFAM" id="SSF55874">
    <property type="entry name" value="ATPase domain of HSP90 chaperone/DNA topoisomerase II/histidine kinase"/>
    <property type="match status" value="1"/>
</dbReference>
<dbReference type="InterPro" id="IPR003594">
    <property type="entry name" value="HATPase_dom"/>
</dbReference>
<feature type="domain" description="Histidine kinase/HSP90-like ATPase" evidence="9">
    <location>
        <begin position="34"/>
        <end position="190"/>
    </location>
</feature>
<evidence type="ECO:0000313" key="10">
    <source>
        <dbReference type="EMBL" id="MDQ0317043.1"/>
    </source>
</evidence>
<organism evidence="10 11">
    <name type="scientific">Amorphus orientalis</name>
    <dbReference type="NCBI Taxonomy" id="649198"/>
    <lineage>
        <taxon>Bacteria</taxon>
        <taxon>Pseudomonadati</taxon>
        <taxon>Pseudomonadota</taxon>
        <taxon>Alphaproteobacteria</taxon>
        <taxon>Hyphomicrobiales</taxon>
        <taxon>Amorphaceae</taxon>
        <taxon>Amorphus</taxon>
    </lineage>
</organism>
<dbReference type="Pfam" id="PF00183">
    <property type="entry name" value="HSP90"/>
    <property type="match status" value="1"/>
</dbReference>
<comment type="caution">
    <text evidence="10">The sequence shown here is derived from an EMBL/GenBank/DDBJ whole genome shotgun (WGS) entry which is preliminary data.</text>
</comment>
<dbReference type="SUPFAM" id="SSF110942">
    <property type="entry name" value="HSP90 C-terminal domain"/>
    <property type="match status" value="1"/>
</dbReference>
<dbReference type="InterPro" id="IPR001404">
    <property type="entry name" value="Hsp90_fam"/>
</dbReference>
<dbReference type="GO" id="GO:0140662">
    <property type="term" value="F:ATP-dependent protein folding chaperone"/>
    <property type="evidence" value="ECO:0007669"/>
    <property type="project" value="InterPro"/>
</dbReference>
<accession>A0AAE3VSB4</accession>
<dbReference type="Gene3D" id="3.40.50.11260">
    <property type="match status" value="1"/>
</dbReference>
<dbReference type="CDD" id="cd16927">
    <property type="entry name" value="HATPase_Hsp90-like"/>
    <property type="match status" value="1"/>
</dbReference>
<dbReference type="SUPFAM" id="SSF54211">
    <property type="entry name" value="Ribosomal protein S5 domain 2-like"/>
    <property type="match status" value="1"/>
</dbReference>
<evidence type="ECO:0000256" key="6">
    <source>
        <dbReference type="ARBA" id="ARBA00023186"/>
    </source>
</evidence>
<dbReference type="AlphaFoldDB" id="A0AAE3VSB4"/>
<feature type="binding site" evidence="8">
    <location>
        <position position="338"/>
    </location>
    <ligand>
        <name>ATP</name>
        <dbReference type="ChEBI" id="CHEBI:30616"/>
    </ligand>
</feature>
<evidence type="ECO:0000256" key="8">
    <source>
        <dbReference type="PIRSR" id="PIRSR002583-1"/>
    </source>
</evidence>
<feature type="region of interest" description="C" evidence="7">
    <location>
        <begin position="556"/>
        <end position="642"/>
    </location>
</feature>
<reference evidence="10" key="1">
    <citation type="submission" date="2023-07" db="EMBL/GenBank/DDBJ databases">
        <title>Genomic Encyclopedia of Type Strains, Phase IV (KMG-IV): sequencing the most valuable type-strain genomes for metagenomic binning, comparative biology and taxonomic classification.</title>
        <authorList>
            <person name="Goeker M."/>
        </authorList>
    </citation>
    <scope>NUCLEOTIDE SEQUENCE</scope>
    <source>
        <strain evidence="10">DSM 21202</strain>
    </source>
</reference>
<dbReference type="InterPro" id="IPR036890">
    <property type="entry name" value="HATPase_C_sf"/>
</dbReference>
<dbReference type="GO" id="GO:0005524">
    <property type="term" value="F:ATP binding"/>
    <property type="evidence" value="ECO:0007669"/>
    <property type="project" value="UniProtKB-UniRule"/>
</dbReference>
<evidence type="ECO:0000256" key="4">
    <source>
        <dbReference type="ARBA" id="ARBA00022840"/>
    </source>
</evidence>
<feature type="region of interest" description="A; substrate-binding" evidence="7">
    <location>
        <begin position="1"/>
        <end position="338"/>
    </location>
</feature>
<evidence type="ECO:0000313" key="11">
    <source>
        <dbReference type="Proteomes" id="UP001229244"/>
    </source>
</evidence>
<keyword evidence="6 7" id="KW-0143">Chaperone</keyword>
<dbReference type="GO" id="GO:0005737">
    <property type="term" value="C:cytoplasm"/>
    <property type="evidence" value="ECO:0007669"/>
    <property type="project" value="UniProtKB-SubCell"/>
</dbReference>
<feature type="binding site" evidence="8">
    <location>
        <position position="180"/>
    </location>
    <ligand>
        <name>ATP</name>
        <dbReference type="ChEBI" id="CHEBI:30616"/>
    </ligand>
</feature>
<dbReference type="PROSITE" id="PS00298">
    <property type="entry name" value="HSP90"/>
    <property type="match status" value="1"/>
</dbReference>
<dbReference type="Gene3D" id="3.30.230.80">
    <property type="match status" value="1"/>
</dbReference>
<feature type="binding site" evidence="8">
    <location>
        <position position="45"/>
    </location>
    <ligand>
        <name>ATP</name>
        <dbReference type="ChEBI" id="CHEBI:30616"/>
    </ligand>
</feature>
<keyword evidence="3 7" id="KW-0547">Nucleotide-binding</keyword>
<proteinExistence type="inferred from homology"/>
<comment type="function">
    <text evidence="7">Molecular chaperone. Has ATPase activity.</text>
</comment>
<dbReference type="Gene3D" id="3.30.565.10">
    <property type="entry name" value="Histidine kinase-like ATPase, C-terminal domain"/>
    <property type="match status" value="1"/>
</dbReference>
<feature type="binding site" evidence="8">
    <location>
        <position position="92"/>
    </location>
    <ligand>
        <name>ATP</name>
        <dbReference type="ChEBI" id="CHEBI:30616"/>
    </ligand>
</feature>
<dbReference type="RefSeq" id="WP_306886938.1">
    <property type="nucleotide sequence ID" value="NZ_JAUSUL010000004.1"/>
</dbReference>
<dbReference type="PANTHER" id="PTHR11528">
    <property type="entry name" value="HEAT SHOCK PROTEIN 90 FAMILY MEMBER"/>
    <property type="match status" value="1"/>
</dbReference>
<comment type="caution">
    <text evidence="7">Lacks conserved residue(s) required for the propagation of feature annotation.</text>
</comment>
<keyword evidence="11" id="KW-1185">Reference proteome</keyword>
<comment type="subunit">
    <text evidence="7">Homodimer.</text>
</comment>
<evidence type="ECO:0000256" key="3">
    <source>
        <dbReference type="ARBA" id="ARBA00022741"/>
    </source>
</evidence>
<dbReference type="InterPro" id="IPR020568">
    <property type="entry name" value="Ribosomal_Su5_D2-typ_SF"/>
</dbReference>
<dbReference type="InterPro" id="IPR020575">
    <property type="entry name" value="Hsp90_N"/>
</dbReference>
<name>A0AAE3VSB4_9HYPH</name>
<dbReference type="InterPro" id="IPR037196">
    <property type="entry name" value="HSP90_C"/>
</dbReference>
<feature type="binding site" evidence="8">
    <location>
        <position position="41"/>
    </location>
    <ligand>
        <name>ATP</name>
        <dbReference type="ChEBI" id="CHEBI:30616"/>
    </ligand>
</feature>
<dbReference type="PRINTS" id="PR00775">
    <property type="entry name" value="HEATSHOCK90"/>
</dbReference>
<dbReference type="HAMAP" id="MF_00505">
    <property type="entry name" value="HSP90"/>
    <property type="match status" value="1"/>
</dbReference>
<dbReference type="GO" id="GO:0016887">
    <property type="term" value="F:ATP hydrolysis activity"/>
    <property type="evidence" value="ECO:0007669"/>
    <property type="project" value="InterPro"/>
</dbReference>
<dbReference type="Proteomes" id="UP001229244">
    <property type="component" value="Unassembled WGS sequence"/>
</dbReference>
<feature type="binding site" evidence="8">
    <location>
        <position position="100"/>
    </location>
    <ligand>
        <name>ATP</name>
        <dbReference type="ChEBI" id="CHEBI:30616"/>
    </ligand>
</feature>
<evidence type="ECO:0000259" key="9">
    <source>
        <dbReference type="SMART" id="SM00387"/>
    </source>
</evidence>
<dbReference type="EMBL" id="JAUSUL010000004">
    <property type="protein sequence ID" value="MDQ0317043.1"/>
    <property type="molecule type" value="Genomic_DNA"/>
</dbReference>
<dbReference type="Pfam" id="PF13589">
    <property type="entry name" value="HATPase_c_3"/>
    <property type="match status" value="1"/>
</dbReference>
<evidence type="ECO:0000256" key="2">
    <source>
        <dbReference type="ARBA" id="ARBA00022490"/>
    </source>
</evidence>
<evidence type="ECO:0000256" key="5">
    <source>
        <dbReference type="ARBA" id="ARBA00023016"/>
    </source>
</evidence>
<dbReference type="FunFam" id="3.30.565.10:FF:000357">
    <property type="entry name" value="Heat shock protein HSP 90-beta"/>
    <property type="match status" value="1"/>
</dbReference>
<sequence>MSDQQENAPATETRAFEADVARLLHLMVHSVYSNKDVFLRELISNAADACEKLRYRALTDPSVMGSDSALKVVVEPDKEAGRLTIADNGIGMSREDLVENLGTIARSGTRAFLDATAGKGDGSGLIGQFGVGFYSAFMVASEVVVTSRAAGSDEAWTWRSDGTGSFTVEPAGDEAPARGTRVTLILGDESKEFGEQATVERIIRHYSAHVPVPVVVRTPDAADAEAGKEVVDGTALWVKPKQEISADEYKEFYHFVSGNWDAPALTIHYRAEGRQEYSVLLFVPETRPFDLFDPERKGRVRLYVRRVFITDDAEVLPSWLRFVRGVIDSQDLPLNLSREMLQTNPVLASIRKAVTNRVLSELEKMAENDADAYAKFWEAFGAVLKEGIYEDGERRETLYKLSRFHTTTDPEGWRSLSDYIGAMKENQTAIYYAIGDDPEKLAASPHLEGFRARGIEVLLLTDPVDSFWVQAATDFEGKPLQSVTQGKADLDAIPLDDSDTDKPEAAREGDLAALTALFKQELGDRVSDVRPSERLATSPACLVAPDLGPDRQFERLMARQSSGRGRMPPVLELNPRHPLVRSLSEKASAGGAASELTEAAFLLLASAEILDGEAPSDPADFNKRLLSMMEQAFAGTDAAASG</sequence>
<dbReference type="GO" id="GO:0051082">
    <property type="term" value="F:unfolded protein binding"/>
    <property type="evidence" value="ECO:0007669"/>
    <property type="project" value="UniProtKB-UniRule"/>
</dbReference>
<dbReference type="Gene3D" id="1.20.120.790">
    <property type="entry name" value="Heat shock protein 90, C-terminal domain"/>
    <property type="match status" value="1"/>
</dbReference>
<feature type="binding site" evidence="8">
    <location>
        <begin position="128"/>
        <end position="133"/>
    </location>
    <ligand>
        <name>ATP</name>
        <dbReference type="ChEBI" id="CHEBI:30616"/>
    </ligand>
</feature>
<dbReference type="InterPro" id="IPR019805">
    <property type="entry name" value="Heat_shock_protein_90_CS"/>
</dbReference>
<comment type="subcellular location">
    <subcellularLocation>
        <location evidence="7">Cytoplasm</location>
    </subcellularLocation>
</comment>
<feature type="binding site" evidence="8">
    <location>
        <begin position="107"/>
        <end position="108"/>
    </location>
    <ligand>
        <name>ATP</name>
        <dbReference type="ChEBI" id="CHEBI:30616"/>
    </ligand>
</feature>
<comment type="similarity">
    <text evidence="1 7">Belongs to the heat shock protein 90 family.</text>
</comment>
<keyword evidence="2 7" id="KW-0963">Cytoplasm</keyword>
<keyword evidence="5 7" id="KW-0346">Stress response</keyword>
<evidence type="ECO:0000256" key="1">
    <source>
        <dbReference type="ARBA" id="ARBA00008239"/>
    </source>
</evidence>
<evidence type="ECO:0000256" key="7">
    <source>
        <dbReference type="HAMAP-Rule" id="MF_00505"/>
    </source>
</evidence>